<evidence type="ECO:0000313" key="3">
    <source>
        <dbReference type="Proteomes" id="UP000230607"/>
    </source>
</evidence>
<dbReference type="RefSeq" id="WP_157927091.1">
    <property type="nucleotide sequence ID" value="NZ_LT841358.1"/>
</dbReference>
<evidence type="ECO:0000259" key="1">
    <source>
        <dbReference type="Pfam" id="PF04457"/>
    </source>
</evidence>
<proteinExistence type="predicted"/>
<gene>
    <name evidence="2" type="ORF">NCS_10862</name>
</gene>
<keyword evidence="3" id="KW-1185">Reference proteome</keyword>
<reference evidence="3" key="1">
    <citation type="submission" date="2017-03" db="EMBL/GenBank/DDBJ databases">
        <authorList>
            <person name="Herbold C."/>
        </authorList>
    </citation>
    <scope>NUCLEOTIDE SEQUENCE [LARGE SCALE GENOMIC DNA]</scope>
</reference>
<dbReference type="Pfam" id="PF04457">
    <property type="entry name" value="MJ1316"/>
    <property type="match status" value="1"/>
</dbReference>
<dbReference type="OrthoDB" id="8488at2157"/>
<dbReference type="EMBL" id="LT841358">
    <property type="protein sequence ID" value="SMH71055.1"/>
    <property type="molecule type" value="Genomic_DNA"/>
</dbReference>
<dbReference type="AlphaFoldDB" id="A0A2H1FE72"/>
<dbReference type="InterPro" id="IPR040459">
    <property type="entry name" value="MJ1316"/>
</dbReference>
<sequence length="77" mass="8884">MARKGIVAEIFSKAIYNDKPQSYIVGYIDRGTTKEVTLEEFLKRSENFEIIPATRIAYIKKKNSILYSKTCKISKSF</sequence>
<accession>A0A2H1FE72</accession>
<organism evidence="2 3">
    <name type="scientific">Candidatus Nitrosotalea okcheonensis</name>
    <dbReference type="NCBI Taxonomy" id="1903276"/>
    <lineage>
        <taxon>Archaea</taxon>
        <taxon>Nitrososphaerota</taxon>
        <taxon>Nitrososphaeria</taxon>
        <taxon>Nitrosotaleales</taxon>
        <taxon>Nitrosotaleaceae</taxon>
        <taxon>Nitrosotalea</taxon>
    </lineage>
</organism>
<name>A0A2H1FE72_9ARCH</name>
<protein>
    <recommendedName>
        <fullName evidence="1">MJ1316 RNA cyclic group end recognition domain-containing protein</fullName>
    </recommendedName>
</protein>
<feature type="domain" description="MJ1316 RNA cyclic group end recognition" evidence="1">
    <location>
        <begin position="19"/>
        <end position="69"/>
    </location>
</feature>
<evidence type="ECO:0000313" key="2">
    <source>
        <dbReference type="EMBL" id="SMH71055.1"/>
    </source>
</evidence>
<dbReference type="Proteomes" id="UP000230607">
    <property type="component" value="Chromosome 1"/>
</dbReference>